<proteinExistence type="predicted"/>
<accession>A0A2W1J941</accession>
<evidence type="ECO:0000256" key="1">
    <source>
        <dbReference type="SAM" id="Phobius"/>
    </source>
</evidence>
<feature type="transmembrane region" description="Helical" evidence="1">
    <location>
        <begin position="5"/>
        <end position="20"/>
    </location>
</feature>
<gene>
    <name evidence="2" type="ORF">C1752_10468</name>
</gene>
<organism evidence="2 3">
    <name type="scientific">Acaryochloris thomasi RCC1774</name>
    <dbReference type="NCBI Taxonomy" id="1764569"/>
    <lineage>
        <taxon>Bacteria</taxon>
        <taxon>Bacillati</taxon>
        <taxon>Cyanobacteriota</taxon>
        <taxon>Cyanophyceae</taxon>
        <taxon>Acaryochloridales</taxon>
        <taxon>Acaryochloridaceae</taxon>
        <taxon>Acaryochloris</taxon>
        <taxon>Acaryochloris thomasi</taxon>
    </lineage>
</organism>
<evidence type="ECO:0000313" key="2">
    <source>
        <dbReference type="EMBL" id="PZD70618.1"/>
    </source>
</evidence>
<feature type="transmembrane region" description="Helical" evidence="1">
    <location>
        <begin position="95"/>
        <end position="113"/>
    </location>
</feature>
<reference evidence="2 3" key="1">
    <citation type="journal article" date="2018" name="Sci. Rep.">
        <title>A novel species of the marine cyanobacterium Acaryochloris with a unique pigment content and lifestyle.</title>
        <authorList>
            <person name="Partensky F."/>
            <person name="Six C."/>
            <person name="Ratin M."/>
            <person name="Garczarek L."/>
            <person name="Vaulot D."/>
            <person name="Probert I."/>
            <person name="Calteau A."/>
            <person name="Gourvil P."/>
            <person name="Marie D."/>
            <person name="Grebert T."/>
            <person name="Bouchier C."/>
            <person name="Le Panse S."/>
            <person name="Gachenot M."/>
            <person name="Rodriguez F."/>
            <person name="Garrido J.L."/>
        </authorList>
    </citation>
    <scope>NUCLEOTIDE SEQUENCE [LARGE SCALE GENOMIC DNA]</scope>
    <source>
        <strain evidence="2 3">RCC1774</strain>
    </source>
</reference>
<comment type="caution">
    <text evidence="2">The sequence shown here is derived from an EMBL/GenBank/DDBJ whole genome shotgun (WGS) entry which is preliminary data.</text>
</comment>
<dbReference type="AlphaFoldDB" id="A0A2W1J941"/>
<name>A0A2W1J941_9CYAN</name>
<dbReference type="RefSeq" id="WP_110988854.1">
    <property type="nucleotide sequence ID" value="NZ_CAWNWM010000032.1"/>
</dbReference>
<keyword evidence="1" id="KW-0472">Membrane</keyword>
<keyword evidence="3" id="KW-1185">Reference proteome</keyword>
<dbReference type="Proteomes" id="UP000248857">
    <property type="component" value="Unassembled WGS sequence"/>
</dbReference>
<keyword evidence="1" id="KW-0812">Transmembrane</keyword>
<dbReference type="EMBL" id="PQWO01000032">
    <property type="protein sequence ID" value="PZD70618.1"/>
    <property type="molecule type" value="Genomic_DNA"/>
</dbReference>
<sequence>MRPEMIFLSVAIMFSGYLGFPPGVWWAWTVSVFSTFAAAAIVLLLLLADKSKLMEHPQPEIRAAVIGVMTSIAQTNYWFIGIVNLAFVFGFTAKGRIWLAIAIAISTFSMFVLREIVSRQLQSAAVD</sequence>
<evidence type="ECO:0000313" key="3">
    <source>
        <dbReference type="Proteomes" id="UP000248857"/>
    </source>
</evidence>
<feature type="transmembrane region" description="Helical" evidence="1">
    <location>
        <begin position="26"/>
        <end position="49"/>
    </location>
</feature>
<feature type="transmembrane region" description="Helical" evidence="1">
    <location>
        <begin position="61"/>
        <end position="89"/>
    </location>
</feature>
<protein>
    <submittedName>
        <fullName evidence="2">Uncharacterized protein</fullName>
    </submittedName>
</protein>
<keyword evidence="1" id="KW-1133">Transmembrane helix</keyword>